<dbReference type="PROSITE" id="PS50297">
    <property type="entry name" value="ANK_REP_REGION"/>
    <property type="match status" value="1"/>
</dbReference>
<dbReference type="STRING" id="695850.A0A067C604"/>
<keyword evidence="11" id="KW-1185">Reference proteome</keyword>
<dbReference type="Pfam" id="PF12796">
    <property type="entry name" value="Ank_2"/>
    <property type="match status" value="1"/>
</dbReference>
<keyword evidence="5" id="KW-0560">Oxidoreductase</keyword>
<dbReference type="GeneID" id="24130825"/>
<evidence type="ECO:0000313" key="11">
    <source>
        <dbReference type="Proteomes" id="UP000030745"/>
    </source>
</evidence>
<proteinExistence type="predicted"/>
<evidence type="ECO:0000256" key="6">
    <source>
        <dbReference type="ARBA" id="ARBA00023004"/>
    </source>
</evidence>
<dbReference type="InterPro" id="IPR005123">
    <property type="entry name" value="Oxoglu/Fe-dep_dioxygenase_dom"/>
</dbReference>
<keyword evidence="6" id="KW-0408">Iron</keyword>
<dbReference type="GO" id="GO:0005506">
    <property type="term" value="F:iron ion binding"/>
    <property type="evidence" value="ECO:0007669"/>
    <property type="project" value="InterPro"/>
</dbReference>
<dbReference type="OrthoDB" id="69177at2759"/>
<dbReference type="Proteomes" id="UP000030745">
    <property type="component" value="Unassembled WGS sequence"/>
</dbReference>
<evidence type="ECO:0000256" key="7">
    <source>
        <dbReference type="ARBA" id="ARBA00023043"/>
    </source>
</evidence>
<evidence type="ECO:0000259" key="9">
    <source>
        <dbReference type="PROSITE" id="PS51471"/>
    </source>
</evidence>
<feature type="domain" description="Fe2OG dioxygenase" evidence="9">
    <location>
        <begin position="296"/>
        <end position="385"/>
    </location>
</feature>
<dbReference type="RefSeq" id="XP_012203245.1">
    <property type="nucleotide sequence ID" value="XM_012347855.1"/>
</dbReference>
<dbReference type="SUPFAM" id="SSF48403">
    <property type="entry name" value="Ankyrin repeat"/>
    <property type="match status" value="1"/>
</dbReference>
<dbReference type="GO" id="GO:0051213">
    <property type="term" value="F:dioxygenase activity"/>
    <property type="evidence" value="ECO:0007669"/>
    <property type="project" value="UniProtKB-KW"/>
</dbReference>
<dbReference type="GO" id="GO:0005634">
    <property type="term" value="C:nucleus"/>
    <property type="evidence" value="ECO:0007669"/>
    <property type="project" value="TreeGrafter"/>
</dbReference>
<dbReference type="KEGG" id="spar:SPRG_08611"/>
<dbReference type="EMBL" id="KK583227">
    <property type="protein sequence ID" value="KDO25958.1"/>
    <property type="molecule type" value="Genomic_DNA"/>
</dbReference>
<dbReference type="SMART" id="SM00248">
    <property type="entry name" value="ANK"/>
    <property type="match status" value="4"/>
</dbReference>
<evidence type="ECO:0000256" key="2">
    <source>
        <dbReference type="ARBA" id="ARBA00022723"/>
    </source>
</evidence>
<dbReference type="SUPFAM" id="SSF51197">
    <property type="entry name" value="Clavaminate synthase-like"/>
    <property type="match status" value="1"/>
</dbReference>
<feature type="repeat" description="ANK" evidence="8">
    <location>
        <begin position="120"/>
        <end position="142"/>
    </location>
</feature>
<evidence type="ECO:0000256" key="8">
    <source>
        <dbReference type="PROSITE-ProRule" id="PRU00023"/>
    </source>
</evidence>
<dbReference type="PROSITE" id="PS50088">
    <property type="entry name" value="ANK_REPEAT"/>
    <property type="match status" value="1"/>
</dbReference>
<keyword evidence="2" id="KW-0479">Metal-binding</keyword>
<dbReference type="InterPro" id="IPR050776">
    <property type="entry name" value="Ank_Repeat/CDKN_Inhibitor"/>
</dbReference>
<organism evidence="10 11">
    <name type="scientific">Saprolegnia parasitica (strain CBS 223.65)</name>
    <dbReference type="NCBI Taxonomy" id="695850"/>
    <lineage>
        <taxon>Eukaryota</taxon>
        <taxon>Sar</taxon>
        <taxon>Stramenopiles</taxon>
        <taxon>Oomycota</taxon>
        <taxon>Saprolegniomycetes</taxon>
        <taxon>Saprolegniales</taxon>
        <taxon>Saprolegniaceae</taxon>
        <taxon>Saprolegnia</taxon>
    </lineage>
</organism>
<dbReference type="Pfam" id="PF00023">
    <property type="entry name" value="Ank"/>
    <property type="match status" value="1"/>
</dbReference>
<dbReference type="InterPro" id="IPR006620">
    <property type="entry name" value="Pro_4_hyd_alph"/>
</dbReference>
<reference evidence="10 11" key="1">
    <citation type="journal article" date="2013" name="PLoS Genet.">
        <title>Distinctive expansion of potential virulence genes in the genome of the oomycete fish pathogen Saprolegnia parasitica.</title>
        <authorList>
            <person name="Jiang R.H."/>
            <person name="de Bruijn I."/>
            <person name="Haas B.J."/>
            <person name="Belmonte R."/>
            <person name="Lobach L."/>
            <person name="Christie J."/>
            <person name="van den Ackerveken G."/>
            <person name="Bottin A."/>
            <person name="Bulone V."/>
            <person name="Diaz-Moreno S.M."/>
            <person name="Dumas B."/>
            <person name="Fan L."/>
            <person name="Gaulin E."/>
            <person name="Govers F."/>
            <person name="Grenville-Briggs L.J."/>
            <person name="Horner N.R."/>
            <person name="Levin J.Z."/>
            <person name="Mammella M."/>
            <person name="Meijer H.J."/>
            <person name="Morris P."/>
            <person name="Nusbaum C."/>
            <person name="Oome S."/>
            <person name="Phillips A.J."/>
            <person name="van Rooyen D."/>
            <person name="Rzeszutek E."/>
            <person name="Saraiva M."/>
            <person name="Secombes C.J."/>
            <person name="Seidl M.F."/>
            <person name="Snel B."/>
            <person name="Stassen J.H."/>
            <person name="Sykes S."/>
            <person name="Tripathy S."/>
            <person name="van den Berg H."/>
            <person name="Vega-Arreguin J.C."/>
            <person name="Wawra S."/>
            <person name="Young S.K."/>
            <person name="Zeng Q."/>
            <person name="Dieguez-Uribeondo J."/>
            <person name="Russ C."/>
            <person name="Tyler B.M."/>
            <person name="van West P."/>
        </authorList>
    </citation>
    <scope>NUCLEOTIDE SEQUENCE [LARGE SCALE GENOMIC DNA]</scope>
    <source>
        <strain evidence="10 11">CBS 223.65</strain>
    </source>
</reference>
<dbReference type="PANTHER" id="PTHR24201">
    <property type="entry name" value="ANK_REP_REGION DOMAIN-CONTAINING PROTEIN"/>
    <property type="match status" value="1"/>
</dbReference>
<accession>A0A067C604</accession>
<evidence type="ECO:0000256" key="3">
    <source>
        <dbReference type="ARBA" id="ARBA00022737"/>
    </source>
</evidence>
<dbReference type="VEuPathDB" id="FungiDB:SPRG_08611"/>
<evidence type="ECO:0000256" key="5">
    <source>
        <dbReference type="ARBA" id="ARBA00023002"/>
    </source>
</evidence>
<name>A0A067C604_SAPPC</name>
<keyword evidence="3" id="KW-0677">Repeat</keyword>
<dbReference type="PANTHER" id="PTHR24201:SF2">
    <property type="entry name" value="ANKYRIN REPEAT DOMAIN-CONTAINING PROTEIN 42"/>
    <property type="match status" value="1"/>
</dbReference>
<dbReference type="InterPro" id="IPR002110">
    <property type="entry name" value="Ankyrin_rpt"/>
</dbReference>
<dbReference type="InterPro" id="IPR036770">
    <property type="entry name" value="Ankyrin_rpt-contain_sf"/>
</dbReference>
<keyword evidence="4" id="KW-0223">Dioxygenase</keyword>
<dbReference type="AlphaFoldDB" id="A0A067C604"/>
<evidence type="ECO:0000256" key="1">
    <source>
        <dbReference type="ARBA" id="ARBA00001961"/>
    </source>
</evidence>
<dbReference type="Gene3D" id="2.60.120.620">
    <property type="entry name" value="q2cbj1_9rhob like domain"/>
    <property type="match status" value="1"/>
</dbReference>
<dbReference type="SMART" id="SM00702">
    <property type="entry name" value="P4Hc"/>
    <property type="match status" value="1"/>
</dbReference>
<comment type="cofactor">
    <cofactor evidence="1">
        <name>L-ascorbate</name>
        <dbReference type="ChEBI" id="CHEBI:38290"/>
    </cofactor>
</comment>
<keyword evidence="7 8" id="KW-0040">ANK repeat</keyword>
<protein>
    <recommendedName>
        <fullName evidence="9">Fe2OG dioxygenase domain-containing protein</fullName>
    </recommendedName>
</protein>
<evidence type="ECO:0000313" key="10">
    <source>
        <dbReference type="EMBL" id="KDO25958.1"/>
    </source>
</evidence>
<dbReference type="GO" id="GO:0016705">
    <property type="term" value="F:oxidoreductase activity, acting on paired donors, with incorporation or reduction of molecular oxygen"/>
    <property type="evidence" value="ECO:0007669"/>
    <property type="project" value="InterPro"/>
</dbReference>
<dbReference type="OMA" id="MCMDPKT"/>
<gene>
    <name evidence="10" type="ORF">SPRG_08611</name>
</gene>
<sequence>MTVSPEAWAGLATLSTAVETLERIVSSADVHMDRPLQVMGQDALLFAASMYDEDLALEVLAARARIPVDVNAIDNHGYTALHYAVDADMHALAQTLLATEAICVRLQTEDLSVVGHIQSGGRTPLHLAVLRGSMDLMQLLLEADPLLATVADLDGHLPVHLAQLHGGSMDLIGCLQAFHAATLYDVASLPERKLATQAIAAARYQASLSVPDAVATPHIFPGIWTQAECERVLGQLEATTHVTGWHKTRHTSYPTTDLPSYCLPLGEHYWVQDTLSARLFPSILSRFQLPASTQLSFRDLFYVKYEAAQDAQRDLALHCDGSVLSFNVLLNKRTDFVGGGTFFAPTQTTVHIEQGDVVVHSGRVVHGAAPVTEGKRLILVAFLNVRPPACAP</sequence>
<dbReference type="PROSITE" id="PS51471">
    <property type="entry name" value="FE2OG_OXY"/>
    <property type="match status" value="1"/>
</dbReference>
<evidence type="ECO:0000256" key="4">
    <source>
        <dbReference type="ARBA" id="ARBA00022964"/>
    </source>
</evidence>
<dbReference type="Gene3D" id="1.25.40.20">
    <property type="entry name" value="Ankyrin repeat-containing domain"/>
    <property type="match status" value="2"/>
</dbReference>
<dbReference type="GO" id="GO:0031418">
    <property type="term" value="F:L-ascorbic acid binding"/>
    <property type="evidence" value="ECO:0007669"/>
    <property type="project" value="InterPro"/>
</dbReference>